<dbReference type="InterPro" id="IPR003953">
    <property type="entry name" value="FAD-dep_OxRdtase_2_FAD-bd"/>
</dbReference>
<dbReference type="AlphaFoldDB" id="A0A7C4AQZ5"/>
<dbReference type="Pfam" id="PF00890">
    <property type="entry name" value="FAD_binding_2"/>
    <property type="match status" value="1"/>
</dbReference>
<dbReference type="EMBL" id="DTGT01000131">
    <property type="protein sequence ID" value="HGH60478.1"/>
    <property type="molecule type" value="Genomic_DNA"/>
</dbReference>
<comment type="caution">
    <text evidence="6">The sequence shown here is derived from an EMBL/GenBank/DDBJ whole genome shotgun (WGS) entry which is preliminary data.</text>
</comment>
<dbReference type="InterPro" id="IPR027477">
    <property type="entry name" value="Succ_DH/fumarate_Rdtase_cat_sf"/>
</dbReference>
<organism evidence="6">
    <name type="scientific">Desulfomonile tiedjei</name>
    <dbReference type="NCBI Taxonomy" id="2358"/>
    <lineage>
        <taxon>Bacteria</taxon>
        <taxon>Pseudomonadati</taxon>
        <taxon>Thermodesulfobacteriota</taxon>
        <taxon>Desulfomonilia</taxon>
        <taxon>Desulfomonilales</taxon>
        <taxon>Desulfomonilaceae</taxon>
        <taxon>Desulfomonile</taxon>
    </lineage>
</organism>
<dbReference type="PANTHER" id="PTHR43400">
    <property type="entry name" value="FUMARATE REDUCTASE"/>
    <property type="match status" value="1"/>
</dbReference>
<dbReference type="SUPFAM" id="SSF56425">
    <property type="entry name" value="Succinate dehydrogenase/fumarate reductase flavoprotein, catalytic domain"/>
    <property type="match status" value="1"/>
</dbReference>
<evidence type="ECO:0000256" key="1">
    <source>
        <dbReference type="ARBA" id="ARBA00001974"/>
    </source>
</evidence>
<sequence>MPDLHVETGNMITWVDGVNEIPWDVETDVLVIGGGGCGMVASLAAAEVGARVLLVEKESRVGGNTSLSQGMIPAAGSILQKKAGVDDSPEQMAKDILEKNQFQSDPALTLRIAQESASLVDWLVDKLNVQLTLVTNFLYPGHTKHRVHAPSTKKGVQLVNRFLELIKSNPNIDIAYRAPAVGLVATRSNGAVVGATVDIRGVGLNRARAARTILALNGFGANREMLARYIPDMADAYYFGHEGNTGEGIRWGEALGAALLHMDAYQAHGSVAYPEGTLLTWASISLGGYQINLHGLRFVNESHGYSEHALHVLAQPKGIAFAVFDQRIFDEIRDFEDFQQCLAMSAVKKFDSIEDAADKFGINRENFLATHEAFQKAAAGELPDPLGRPSTGTPLKPPFYVVRVTGALFHTQGGLKINERAEVVRMDGSTIPNLYAGGGTAVGLSGRGAAGYLSCNGLLAALVLGKIAGQCAGIAAITSQ</sequence>
<keyword evidence="2" id="KW-0285">Flavoprotein</keyword>
<comment type="cofactor">
    <cofactor evidence="1">
        <name>FAD</name>
        <dbReference type="ChEBI" id="CHEBI:57692"/>
    </cofactor>
</comment>
<gene>
    <name evidence="6" type="ORF">ENV54_04175</name>
</gene>
<dbReference type="PRINTS" id="PR00411">
    <property type="entry name" value="PNDRDTASEI"/>
</dbReference>
<dbReference type="InterPro" id="IPR050315">
    <property type="entry name" value="FAD-oxidoreductase_2"/>
</dbReference>
<keyword evidence="4" id="KW-0560">Oxidoreductase</keyword>
<evidence type="ECO:0000256" key="2">
    <source>
        <dbReference type="ARBA" id="ARBA00022630"/>
    </source>
</evidence>
<evidence type="ECO:0000313" key="6">
    <source>
        <dbReference type="EMBL" id="HGH60478.1"/>
    </source>
</evidence>
<evidence type="ECO:0000256" key="4">
    <source>
        <dbReference type="ARBA" id="ARBA00023002"/>
    </source>
</evidence>
<dbReference type="PANTHER" id="PTHR43400:SF7">
    <property type="entry name" value="FAD-DEPENDENT OXIDOREDUCTASE 2 FAD BINDING DOMAIN-CONTAINING PROTEIN"/>
    <property type="match status" value="1"/>
</dbReference>
<accession>A0A7C4AQZ5</accession>
<protein>
    <submittedName>
        <fullName evidence="6">FAD-dependent oxidoreductase</fullName>
    </submittedName>
</protein>
<proteinExistence type="predicted"/>
<dbReference type="Gene3D" id="3.50.50.60">
    <property type="entry name" value="FAD/NAD(P)-binding domain"/>
    <property type="match status" value="1"/>
</dbReference>
<reference evidence="6" key="1">
    <citation type="journal article" date="2020" name="mSystems">
        <title>Genome- and Community-Level Interaction Insights into Carbon Utilization and Element Cycling Functions of Hydrothermarchaeota in Hydrothermal Sediment.</title>
        <authorList>
            <person name="Zhou Z."/>
            <person name="Liu Y."/>
            <person name="Xu W."/>
            <person name="Pan J."/>
            <person name="Luo Z.H."/>
            <person name="Li M."/>
        </authorList>
    </citation>
    <scope>NUCLEOTIDE SEQUENCE [LARGE SCALE GENOMIC DNA]</scope>
    <source>
        <strain evidence="6">SpSt-769</strain>
    </source>
</reference>
<keyword evidence="3" id="KW-0274">FAD</keyword>
<evidence type="ECO:0000256" key="3">
    <source>
        <dbReference type="ARBA" id="ARBA00022827"/>
    </source>
</evidence>
<dbReference type="Gene3D" id="3.90.700.10">
    <property type="entry name" value="Succinate dehydrogenase/fumarate reductase flavoprotein, catalytic domain"/>
    <property type="match status" value="1"/>
</dbReference>
<evidence type="ECO:0000259" key="5">
    <source>
        <dbReference type="Pfam" id="PF00890"/>
    </source>
</evidence>
<dbReference type="SUPFAM" id="SSF51905">
    <property type="entry name" value="FAD/NAD(P)-binding domain"/>
    <property type="match status" value="1"/>
</dbReference>
<dbReference type="GO" id="GO:0016491">
    <property type="term" value="F:oxidoreductase activity"/>
    <property type="evidence" value="ECO:0007669"/>
    <property type="project" value="UniProtKB-KW"/>
</dbReference>
<name>A0A7C4AQZ5_9BACT</name>
<dbReference type="InterPro" id="IPR036188">
    <property type="entry name" value="FAD/NAD-bd_sf"/>
</dbReference>
<feature type="domain" description="FAD-dependent oxidoreductase 2 FAD-binding" evidence="5">
    <location>
        <begin position="28"/>
        <end position="446"/>
    </location>
</feature>